<dbReference type="PANTHER" id="PTHR43745:SF2">
    <property type="entry name" value="NITROREDUCTASE MJ1384-RELATED"/>
    <property type="match status" value="1"/>
</dbReference>
<dbReference type="InterPro" id="IPR029479">
    <property type="entry name" value="Nitroreductase"/>
</dbReference>
<evidence type="ECO:0000313" key="3">
    <source>
        <dbReference type="EMBL" id="QMS85651.1"/>
    </source>
</evidence>
<dbReference type="CDD" id="cd02142">
    <property type="entry name" value="McbC_SagB-like_oxidoreductase"/>
    <property type="match status" value="1"/>
</dbReference>
<protein>
    <submittedName>
        <fullName evidence="3">SagB/ThcOx family dehydrogenase</fullName>
    </submittedName>
</protein>
<sequence length="249" mass="28264">MKHSVSETIRNNRSAIKPSWPELRSIKTPRDLGEQRPEQFKPQLPNTDIVQLLHEFPDITQKTLMECIQNRRSLRSYSETSLTLEEVSYLLYETARVDNFKPGVTFRTIPTGGATNAMETYVYIHHVEGIKQGLYHYLQVDHKLQLLDQEKDIATRVNDALFHQLRGASIVVFMTAIPARSEYKYSFCAHKMIAMEAGHAGQNCSLAAEVIDAGACCIAAYHQDLMDELLQVDGQEEFATYALTIGKKK</sequence>
<dbReference type="PANTHER" id="PTHR43745">
    <property type="entry name" value="NITROREDUCTASE MJ1384-RELATED"/>
    <property type="match status" value="1"/>
</dbReference>
<feature type="domain" description="Nitroreductase" evidence="2">
    <location>
        <begin position="68"/>
        <end position="247"/>
    </location>
</feature>
<organism evidence="3 4">
    <name type="scientific">Candidatus Xianfuyuplasma coldseepsis</name>
    <dbReference type="NCBI Taxonomy" id="2782163"/>
    <lineage>
        <taxon>Bacteria</taxon>
        <taxon>Bacillati</taxon>
        <taxon>Mycoplasmatota</taxon>
        <taxon>Mollicutes</taxon>
        <taxon>Candidatus Izemoplasmatales</taxon>
        <taxon>Candidatus Izemoplasmataceae</taxon>
        <taxon>Candidatus Xianfuyuplasma</taxon>
    </lineage>
</organism>
<evidence type="ECO:0000259" key="2">
    <source>
        <dbReference type="Pfam" id="PF00881"/>
    </source>
</evidence>
<dbReference type="RefSeq" id="WP_258877454.1">
    <property type="nucleotide sequence ID" value="NZ_CP048914.1"/>
</dbReference>
<evidence type="ECO:0000313" key="4">
    <source>
        <dbReference type="Proteomes" id="UP000514720"/>
    </source>
</evidence>
<evidence type="ECO:0000256" key="1">
    <source>
        <dbReference type="SAM" id="MobiDB-lite"/>
    </source>
</evidence>
<dbReference type="NCBIfam" id="TIGR03605">
    <property type="entry name" value="antibiot_sagB"/>
    <property type="match status" value="1"/>
</dbReference>
<name>A0A7L7KS58_9MOLU</name>
<dbReference type="EMBL" id="CP048914">
    <property type="protein sequence ID" value="QMS85651.1"/>
    <property type="molecule type" value="Genomic_DNA"/>
</dbReference>
<feature type="region of interest" description="Disordered" evidence="1">
    <location>
        <begin position="20"/>
        <end position="41"/>
    </location>
</feature>
<dbReference type="Proteomes" id="UP000514720">
    <property type="component" value="Chromosome"/>
</dbReference>
<dbReference type="InterPro" id="IPR052544">
    <property type="entry name" value="Bacteriocin_Proc_Enz"/>
</dbReference>
<reference evidence="3 4" key="1">
    <citation type="submission" date="2020-02" db="EMBL/GenBank/DDBJ databases">
        <authorList>
            <person name="Zheng R.K."/>
            <person name="Sun C.M."/>
        </authorList>
    </citation>
    <scope>NUCLEOTIDE SEQUENCE [LARGE SCALE GENOMIC DNA]</scope>
    <source>
        <strain evidence="4">zrk13</strain>
    </source>
</reference>
<accession>A0A7L7KS58</accession>
<dbReference type="Gene3D" id="3.40.109.10">
    <property type="entry name" value="NADH Oxidase"/>
    <property type="match status" value="1"/>
</dbReference>
<dbReference type="AlphaFoldDB" id="A0A7L7KS58"/>
<dbReference type="SUPFAM" id="SSF55469">
    <property type="entry name" value="FMN-dependent nitroreductase-like"/>
    <property type="match status" value="1"/>
</dbReference>
<feature type="compositionally biased region" description="Basic and acidic residues" evidence="1">
    <location>
        <begin position="24"/>
        <end position="39"/>
    </location>
</feature>
<dbReference type="Pfam" id="PF00881">
    <property type="entry name" value="Nitroreductase"/>
    <property type="match status" value="1"/>
</dbReference>
<dbReference type="InterPro" id="IPR000415">
    <property type="entry name" value="Nitroreductase-like"/>
</dbReference>
<keyword evidence="4" id="KW-1185">Reference proteome</keyword>
<proteinExistence type="predicted"/>
<dbReference type="KEGG" id="xcl:G4Z02_07810"/>
<gene>
    <name evidence="3" type="ORF">G4Z02_07810</name>
</gene>
<dbReference type="GO" id="GO:0016491">
    <property type="term" value="F:oxidoreductase activity"/>
    <property type="evidence" value="ECO:0007669"/>
    <property type="project" value="InterPro"/>
</dbReference>
<dbReference type="InterPro" id="IPR020051">
    <property type="entry name" value="SagB-type_dehydrogenase"/>
</dbReference>